<dbReference type="GO" id="GO:0008237">
    <property type="term" value="F:metallopeptidase activity"/>
    <property type="evidence" value="ECO:0007669"/>
    <property type="project" value="UniProtKB-KW"/>
</dbReference>
<sequence length="461" mass="50021">MISEDTLLTLLDLALSEGGDFAEVYYESSEINRVLMQDTRVKSCSYGNTIGAGVRVIKGEQIGYGCASSVELEPLKRAALTAARIAKDGKRFSPQDLHRSVIPTPPMIERPSGEVPASEKTDFVKRVDRSARDVDARIKDVDISYYDQTRHFIIANSEGVLAEDGVVYTTLRVRTLAIDGQKRHPGLSGCSGHRGWELFDDSPPETLGRESADMAIRMLDAREAPAGPMPVIIGKGNAVIIHEAVGHGLEADIVQKGRSVYGDKLGEVIASPLVTIVDDPTRPFKGGSIRVDDEGTLAQSTLLVENGVLQGFLYDRITAQRAGTASTGNGRRQSSEFYPIPRMTNTCFLEGDDDPEEILSETARGFYVKKIGGGQVNPASGDFVFEVLEGWLVENGRLLYPLREASLIGNGLEILQNIDRVGNDFGFDRQGGFCGKGQLVPVGFGQPTIRVKKMTIGGTKK</sequence>
<dbReference type="SUPFAM" id="SSF111283">
    <property type="entry name" value="Putative modulator of DNA gyrase, PmbA/TldD"/>
    <property type="match status" value="1"/>
</dbReference>
<feature type="region of interest" description="Disordered" evidence="5">
    <location>
        <begin position="95"/>
        <end position="119"/>
    </location>
</feature>
<evidence type="ECO:0000259" key="8">
    <source>
        <dbReference type="Pfam" id="PF19290"/>
    </source>
</evidence>
<keyword evidence="2" id="KW-0645">Protease</keyword>
<dbReference type="Gene3D" id="3.30.2290.10">
    <property type="entry name" value="PmbA/TldD superfamily"/>
    <property type="match status" value="1"/>
</dbReference>
<comment type="similarity">
    <text evidence="1">Belongs to the peptidase U62 family.</text>
</comment>
<comment type="caution">
    <text evidence="9">The sequence shown here is derived from an EMBL/GenBank/DDBJ whole genome shotgun (WGS) entry which is preliminary data.</text>
</comment>
<dbReference type="InterPro" id="IPR051463">
    <property type="entry name" value="Peptidase_U62_metallo"/>
</dbReference>
<evidence type="ECO:0000256" key="5">
    <source>
        <dbReference type="SAM" id="MobiDB-lite"/>
    </source>
</evidence>
<dbReference type="InterPro" id="IPR045570">
    <property type="entry name" value="Metalloprtase-TldD/E_cen_dom"/>
</dbReference>
<name>A0A0S7WHR8_UNCT6</name>
<evidence type="ECO:0000313" key="9">
    <source>
        <dbReference type="EMBL" id="KPJ49647.1"/>
    </source>
</evidence>
<evidence type="ECO:0000256" key="2">
    <source>
        <dbReference type="ARBA" id="ARBA00022670"/>
    </source>
</evidence>
<evidence type="ECO:0000259" key="6">
    <source>
        <dbReference type="Pfam" id="PF01523"/>
    </source>
</evidence>
<dbReference type="InterPro" id="IPR036059">
    <property type="entry name" value="TldD/PmbA_sf"/>
</dbReference>
<organism evidence="9 10">
    <name type="scientific">candidate division TA06 bacterium DG_26</name>
    <dbReference type="NCBI Taxonomy" id="1703771"/>
    <lineage>
        <taxon>Bacteria</taxon>
        <taxon>Bacteria division TA06</taxon>
    </lineage>
</organism>
<keyword evidence="4" id="KW-0482">Metalloprotease</keyword>
<dbReference type="AlphaFoldDB" id="A0A0S7WHR8"/>
<dbReference type="Pfam" id="PF19289">
    <property type="entry name" value="PmbA_TldD_3rd"/>
    <property type="match status" value="1"/>
</dbReference>
<dbReference type="Pfam" id="PF19290">
    <property type="entry name" value="PmbA_TldD_2nd"/>
    <property type="match status" value="1"/>
</dbReference>
<accession>A0A0S7WHR8</accession>
<dbReference type="PATRIC" id="fig|1703771.3.peg.1724"/>
<evidence type="ECO:0000256" key="3">
    <source>
        <dbReference type="ARBA" id="ARBA00022801"/>
    </source>
</evidence>
<keyword evidence="3" id="KW-0378">Hydrolase</keyword>
<feature type="domain" description="Metalloprotease TldD/E central" evidence="8">
    <location>
        <begin position="111"/>
        <end position="219"/>
    </location>
</feature>
<dbReference type="InterPro" id="IPR002510">
    <property type="entry name" value="Metalloprtase-TldD/E_N"/>
</dbReference>
<dbReference type="GO" id="GO:0006508">
    <property type="term" value="P:proteolysis"/>
    <property type="evidence" value="ECO:0007669"/>
    <property type="project" value="UniProtKB-KW"/>
</dbReference>
<dbReference type="PIRSF" id="PIRSF004919">
    <property type="entry name" value="TldD"/>
    <property type="match status" value="1"/>
</dbReference>
<dbReference type="InterPro" id="IPR025502">
    <property type="entry name" value="TldD"/>
</dbReference>
<dbReference type="PANTHER" id="PTHR30624:SF4">
    <property type="entry name" value="METALLOPROTEASE TLDD"/>
    <property type="match status" value="1"/>
</dbReference>
<feature type="domain" description="Metalloprotease TldD/E N-terminal" evidence="6">
    <location>
        <begin position="22"/>
        <end position="86"/>
    </location>
</feature>
<dbReference type="Proteomes" id="UP000051124">
    <property type="component" value="Unassembled WGS sequence"/>
</dbReference>
<evidence type="ECO:0000256" key="1">
    <source>
        <dbReference type="ARBA" id="ARBA00005836"/>
    </source>
</evidence>
<evidence type="ECO:0008006" key="11">
    <source>
        <dbReference type="Google" id="ProtNLM"/>
    </source>
</evidence>
<evidence type="ECO:0000259" key="7">
    <source>
        <dbReference type="Pfam" id="PF19289"/>
    </source>
</evidence>
<dbReference type="Pfam" id="PF01523">
    <property type="entry name" value="PmbA_TldD_1st"/>
    <property type="match status" value="1"/>
</dbReference>
<evidence type="ECO:0000256" key="4">
    <source>
        <dbReference type="ARBA" id="ARBA00023049"/>
    </source>
</evidence>
<dbReference type="GO" id="GO:0005829">
    <property type="term" value="C:cytosol"/>
    <property type="evidence" value="ECO:0007669"/>
    <property type="project" value="TreeGrafter"/>
</dbReference>
<evidence type="ECO:0000313" key="10">
    <source>
        <dbReference type="Proteomes" id="UP000051124"/>
    </source>
</evidence>
<dbReference type="InterPro" id="IPR045569">
    <property type="entry name" value="Metalloprtase-TldD/E_C"/>
</dbReference>
<dbReference type="InterPro" id="IPR035068">
    <property type="entry name" value="TldD/PmbA_N"/>
</dbReference>
<dbReference type="EMBL" id="LIZT01000049">
    <property type="protein sequence ID" value="KPJ49647.1"/>
    <property type="molecule type" value="Genomic_DNA"/>
</dbReference>
<gene>
    <name evidence="9" type="ORF">AMJ40_05110</name>
</gene>
<proteinExistence type="inferred from homology"/>
<dbReference type="PANTHER" id="PTHR30624">
    <property type="entry name" value="UNCHARACTERIZED PROTEIN TLDD AND PMBA"/>
    <property type="match status" value="1"/>
</dbReference>
<feature type="domain" description="Metalloprotease TldD/E C-terminal" evidence="7">
    <location>
        <begin position="227"/>
        <end position="458"/>
    </location>
</feature>
<reference evidence="9 10" key="1">
    <citation type="journal article" date="2015" name="Microbiome">
        <title>Genomic resolution of linkages in carbon, nitrogen, and sulfur cycling among widespread estuary sediment bacteria.</title>
        <authorList>
            <person name="Baker B.J."/>
            <person name="Lazar C.S."/>
            <person name="Teske A.P."/>
            <person name="Dick G.J."/>
        </authorList>
    </citation>
    <scope>NUCLEOTIDE SEQUENCE [LARGE SCALE GENOMIC DNA]</scope>
    <source>
        <strain evidence="9">DG_26</strain>
    </source>
</reference>
<protein>
    <recommendedName>
        <fullName evidence="11">Peptidase C69</fullName>
    </recommendedName>
</protein>